<feature type="compositionally biased region" description="Gly residues" evidence="1">
    <location>
        <begin position="530"/>
        <end position="539"/>
    </location>
</feature>
<dbReference type="RefSeq" id="XP_042918224.1">
    <property type="nucleotide sequence ID" value="XM_043068143.1"/>
</dbReference>
<feature type="region of interest" description="Disordered" evidence="1">
    <location>
        <begin position="497"/>
        <end position="539"/>
    </location>
</feature>
<feature type="region of interest" description="Disordered" evidence="1">
    <location>
        <begin position="1"/>
        <end position="30"/>
    </location>
</feature>
<feature type="region of interest" description="Disordered" evidence="1">
    <location>
        <begin position="141"/>
        <end position="170"/>
    </location>
</feature>
<feature type="compositionally biased region" description="Basic residues" evidence="1">
    <location>
        <begin position="499"/>
        <end position="512"/>
    </location>
</feature>
<dbReference type="ExpressionAtlas" id="A0A2K3D2Y9">
    <property type="expression patterns" value="baseline"/>
</dbReference>
<sequence length="654" mass="66670">MADLHLPALTEPGDPLVPALAPEPSAESPDLHPDGLLGVLRTLPPDTLASSFWGCLDGASRRTFRASCREADAWARTCLLTHHATVQLNAHYLEALGCLGRPLLEHLPALRSLTLRQATAGRKPLPAEVVAACLDLLTPQHRRRQQPQEQQEEKRQGAEESGAEELGGCGEGAGVRPAALGDGVGITRGAGGGCVRRLALVGWPSLEVAQLALVAAALPRVEELELVCRTRAFPHNFVAPGELLPALPDLLPRLRQLRLAGLGLQHHAAAAAAAATAAAIPDGATAAAAAAAAGPYSSADGSHEAGIGGGVATAAAAAAVAPAPTAAGGLAALSRLRCLTRLQLSTVDLPRRLAAQLGGLTQLRELELELWLVMTPADELRGWARAVGRGVGALAAAAAATAVAAAPGRRDGRGEGAAAGQLRSLRLQLRNCVEEVGSDEEARADEADEDEEAQAAEALEAGWRGAAIGHAGRGQGASRDGGSLMAALLAALATAVERGRHRHRPPHQHQQHQQHQGASGGGAAAASGAHGYGGAPGDGSGSGLQLLQLPGHRVGAQDWLQLLRLPGLRRVEVAGLDGAFQPWSASAGGVAAGGVGAFGCWDTWAQPGGQRDGAADAAGIAGGMDGRGRGLPGVVHGGCPFELVFVEEDVEEED</sequence>
<dbReference type="InParanoid" id="A0A2K3D2Y9"/>
<gene>
    <name evidence="2" type="ORF">CHLRE_12g505000v5</name>
</gene>
<evidence type="ECO:0000256" key="1">
    <source>
        <dbReference type="SAM" id="MobiDB-lite"/>
    </source>
</evidence>
<dbReference type="Gramene" id="PNW74908">
    <property type="protein sequence ID" value="PNW74908"/>
    <property type="gene ID" value="CHLRE_12g505000v5"/>
</dbReference>
<organism evidence="2 3">
    <name type="scientific">Chlamydomonas reinhardtii</name>
    <name type="common">Chlamydomonas smithii</name>
    <dbReference type="NCBI Taxonomy" id="3055"/>
    <lineage>
        <taxon>Eukaryota</taxon>
        <taxon>Viridiplantae</taxon>
        <taxon>Chlorophyta</taxon>
        <taxon>core chlorophytes</taxon>
        <taxon>Chlorophyceae</taxon>
        <taxon>CS clade</taxon>
        <taxon>Chlamydomonadales</taxon>
        <taxon>Chlamydomonadaceae</taxon>
        <taxon>Chlamydomonas</taxon>
    </lineage>
</organism>
<evidence type="ECO:0000313" key="3">
    <source>
        <dbReference type="Proteomes" id="UP000006906"/>
    </source>
</evidence>
<dbReference type="EMBL" id="CM008973">
    <property type="protein sequence ID" value="PNW74908.1"/>
    <property type="molecule type" value="Genomic_DNA"/>
</dbReference>
<protein>
    <submittedName>
        <fullName evidence="2">Uncharacterized protein</fullName>
    </submittedName>
</protein>
<name>A0A2K3D2Y9_CHLRE</name>
<dbReference type="KEGG" id="cre:CHLRE_12g505000v5"/>
<dbReference type="Proteomes" id="UP000006906">
    <property type="component" value="Chromosome 12"/>
</dbReference>
<accession>A0A2K3D2Y9</accession>
<proteinExistence type="predicted"/>
<dbReference type="GeneID" id="5716457"/>
<evidence type="ECO:0000313" key="2">
    <source>
        <dbReference type="EMBL" id="PNW74908.1"/>
    </source>
</evidence>
<dbReference type="OrthoDB" id="546686at2759"/>
<reference evidence="2 3" key="1">
    <citation type="journal article" date="2007" name="Science">
        <title>The Chlamydomonas genome reveals the evolution of key animal and plant functions.</title>
        <authorList>
            <person name="Merchant S.S."/>
            <person name="Prochnik S.E."/>
            <person name="Vallon O."/>
            <person name="Harris E.H."/>
            <person name="Karpowicz S.J."/>
            <person name="Witman G.B."/>
            <person name="Terry A."/>
            <person name="Salamov A."/>
            <person name="Fritz-Laylin L.K."/>
            <person name="Marechal-Drouard L."/>
            <person name="Marshall W.F."/>
            <person name="Qu L.H."/>
            <person name="Nelson D.R."/>
            <person name="Sanderfoot A.A."/>
            <person name="Spalding M.H."/>
            <person name="Kapitonov V.V."/>
            <person name="Ren Q."/>
            <person name="Ferris P."/>
            <person name="Lindquist E."/>
            <person name="Shapiro H."/>
            <person name="Lucas S.M."/>
            <person name="Grimwood J."/>
            <person name="Schmutz J."/>
            <person name="Cardol P."/>
            <person name="Cerutti H."/>
            <person name="Chanfreau G."/>
            <person name="Chen C.L."/>
            <person name="Cognat V."/>
            <person name="Croft M.T."/>
            <person name="Dent R."/>
            <person name="Dutcher S."/>
            <person name="Fernandez E."/>
            <person name="Fukuzawa H."/>
            <person name="Gonzalez-Ballester D."/>
            <person name="Gonzalez-Halphen D."/>
            <person name="Hallmann A."/>
            <person name="Hanikenne M."/>
            <person name="Hippler M."/>
            <person name="Inwood W."/>
            <person name="Jabbari K."/>
            <person name="Kalanon M."/>
            <person name="Kuras R."/>
            <person name="Lefebvre P.A."/>
            <person name="Lemaire S.D."/>
            <person name="Lobanov A.V."/>
            <person name="Lohr M."/>
            <person name="Manuell A."/>
            <person name="Meier I."/>
            <person name="Mets L."/>
            <person name="Mittag M."/>
            <person name="Mittelmeier T."/>
            <person name="Moroney J.V."/>
            <person name="Moseley J."/>
            <person name="Napoli C."/>
            <person name="Nedelcu A.M."/>
            <person name="Niyogi K."/>
            <person name="Novoselov S.V."/>
            <person name="Paulsen I.T."/>
            <person name="Pazour G."/>
            <person name="Purton S."/>
            <person name="Ral J.P."/>
            <person name="Riano-Pachon D.M."/>
            <person name="Riekhof W."/>
            <person name="Rymarquis L."/>
            <person name="Schroda M."/>
            <person name="Stern D."/>
            <person name="Umen J."/>
            <person name="Willows R."/>
            <person name="Wilson N."/>
            <person name="Zimmer S.L."/>
            <person name="Allmer J."/>
            <person name="Balk J."/>
            <person name="Bisova K."/>
            <person name="Chen C.J."/>
            <person name="Elias M."/>
            <person name="Gendler K."/>
            <person name="Hauser C."/>
            <person name="Lamb M.R."/>
            <person name="Ledford H."/>
            <person name="Long J.C."/>
            <person name="Minagawa J."/>
            <person name="Page M.D."/>
            <person name="Pan J."/>
            <person name="Pootakham W."/>
            <person name="Roje S."/>
            <person name="Rose A."/>
            <person name="Stahlberg E."/>
            <person name="Terauchi A.M."/>
            <person name="Yang P."/>
            <person name="Ball S."/>
            <person name="Bowler C."/>
            <person name="Dieckmann C.L."/>
            <person name="Gladyshev V.N."/>
            <person name="Green P."/>
            <person name="Jorgensen R."/>
            <person name="Mayfield S."/>
            <person name="Mueller-Roeber B."/>
            <person name="Rajamani S."/>
            <person name="Sayre R.T."/>
            <person name="Brokstein P."/>
            <person name="Dubchak I."/>
            <person name="Goodstein D."/>
            <person name="Hornick L."/>
            <person name="Huang Y.W."/>
            <person name="Jhaveri J."/>
            <person name="Luo Y."/>
            <person name="Martinez D."/>
            <person name="Ngau W.C."/>
            <person name="Otillar B."/>
            <person name="Poliakov A."/>
            <person name="Porter A."/>
            <person name="Szajkowski L."/>
            <person name="Werner G."/>
            <person name="Zhou K."/>
            <person name="Grigoriev I.V."/>
            <person name="Rokhsar D.S."/>
            <person name="Grossman A.R."/>
        </authorList>
    </citation>
    <scope>NUCLEOTIDE SEQUENCE [LARGE SCALE GENOMIC DNA]</scope>
    <source>
        <strain evidence="3">CC-503</strain>
    </source>
</reference>
<keyword evidence="3" id="KW-1185">Reference proteome</keyword>
<dbReference type="AlphaFoldDB" id="A0A2K3D2Y9"/>
<feature type="compositionally biased region" description="Low complexity" evidence="1">
    <location>
        <begin position="16"/>
        <end position="28"/>
    </location>
</feature>